<protein>
    <submittedName>
        <fullName evidence="7">DEAD/DEAH box helicase family protein</fullName>
    </submittedName>
</protein>
<dbReference type="Pfam" id="PF00176">
    <property type="entry name" value="SNF2-rel_dom"/>
    <property type="match status" value="1"/>
</dbReference>
<dbReference type="Pfam" id="PF00271">
    <property type="entry name" value="Helicase_C"/>
    <property type="match status" value="1"/>
</dbReference>
<reference evidence="7 8" key="1">
    <citation type="submission" date="2020-05" db="EMBL/GenBank/DDBJ databases">
        <title>Sulfurimonas marisnigri, sp. nov., and Sulfurimonas baltica, sp. nov., manganese oxide reducing chemolithoautotrophs of the class Epsilonproteobacteria isolated from the pelagic redoxclines of the Black and Baltic Seas and emended description of the genus Sulfurimonas.</title>
        <authorList>
            <person name="Henkel J.V."/>
            <person name="Laudan C."/>
            <person name="Werner J."/>
            <person name="Neu T."/>
            <person name="Plewe S."/>
            <person name="Sproer C."/>
            <person name="Bunk B."/>
            <person name="Schulz-Vogt H.N."/>
        </authorList>
    </citation>
    <scope>NUCLEOTIDE SEQUENCE [LARGE SCALE GENOMIC DNA]</scope>
    <source>
        <strain evidence="7 8">SoZ1</strain>
    </source>
</reference>
<dbReference type="InterPro" id="IPR001650">
    <property type="entry name" value="Helicase_C-like"/>
</dbReference>
<dbReference type="PANTHER" id="PTHR45766">
    <property type="entry name" value="DNA ANNEALING HELICASE AND ENDONUCLEASE ZRANB3 FAMILY MEMBER"/>
    <property type="match status" value="1"/>
</dbReference>
<organism evidence="7 8">
    <name type="scientific">Candidatus Sulfurimonas marisnigri</name>
    <dbReference type="NCBI Taxonomy" id="2740405"/>
    <lineage>
        <taxon>Bacteria</taxon>
        <taxon>Pseudomonadati</taxon>
        <taxon>Campylobacterota</taxon>
        <taxon>Epsilonproteobacteria</taxon>
        <taxon>Campylobacterales</taxon>
        <taxon>Sulfurimonadaceae</taxon>
        <taxon>Sulfurimonas</taxon>
    </lineage>
</organism>
<dbReference type="GO" id="GO:0005524">
    <property type="term" value="F:ATP binding"/>
    <property type="evidence" value="ECO:0007669"/>
    <property type="project" value="UniProtKB-KW"/>
</dbReference>
<evidence type="ECO:0000256" key="1">
    <source>
        <dbReference type="ARBA" id="ARBA00022741"/>
    </source>
</evidence>
<dbReference type="Gene3D" id="3.40.50.300">
    <property type="entry name" value="P-loop containing nucleotide triphosphate hydrolases"/>
    <property type="match status" value="1"/>
</dbReference>
<dbReference type="InterPro" id="IPR049730">
    <property type="entry name" value="SNF2/RAD54-like_C"/>
</dbReference>
<dbReference type="CDD" id="cd18793">
    <property type="entry name" value="SF2_C_SNF"/>
    <property type="match status" value="1"/>
</dbReference>
<dbReference type="PANTHER" id="PTHR45766:SF6">
    <property type="entry name" value="SWI_SNF-RELATED MATRIX-ASSOCIATED ACTIN-DEPENDENT REGULATOR OF CHROMATIN SUBFAMILY A-LIKE PROTEIN 1"/>
    <property type="match status" value="1"/>
</dbReference>
<evidence type="ECO:0000313" key="7">
    <source>
        <dbReference type="EMBL" id="QOY54012.1"/>
    </source>
</evidence>
<dbReference type="GO" id="GO:0016787">
    <property type="term" value="F:hydrolase activity"/>
    <property type="evidence" value="ECO:0007669"/>
    <property type="project" value="UniProtKB-KW"/>
</dbReference>
<evidence type="ECO:0000256" key="4">
    <source>
        <dbReference type="ARBA" id="ARBA00022840"/>
    </source>
</evidence>
<proteinExistence type="predicted"/>
<keyword evidence="8" id="KW-1185">Reference proteome</keyword>
<dbReference type="RefSeq" id="WP_194365960.1">
    <property type="nucleotide sequence ID" value="NZ_CP054493.1"/>
</dbReference>
<dbReference type="CDD" id="cd10311">
    <property type="entry name" value="PLDc_N_DEXD_c"/>
    <property type="match status" value="1"/>
</dbReference>
<keyword evidence="3 7" id="KW-0347">Helicase</keyword>
<dbReference type="InterPro" id="IPR027417">
    <property type="entry name" value="P-loop_NTPase"/>
</dbReference>
<dbReference type="PROSITE" id="PS51192">
    <property type="entry name" value="HELICASE_ATP_BIND_1"/>
    <property type="match status" value="1"/>
</dbReference>
<dbReference type="InterPro" id="IPR038718">
    <property type="entry name" value="SNF2-like_sf"/>
</dbReference>
<name>A0A7S7RP55_9BACT</name>
<keyword evidence="4" id="KW-0067">ATP-binding</keyword>
<feature type="domain" description="Helicase C-terminal" evidence="6">
    <location>
        <begin position="675"/>
        <end position="854"/>
    </location>
</feature>
<evidence type="ECO:0000259" key="6">
    <source>
        <dbReference type="PROSITE" id="PS51194"/>
    </source>
</evidence>
<feature type="domain" description="Helicase ATP-binding" evidence="5">
    <location>
        <begin position="245"/>
        <end position="409"/>
    </location>
</feature>
<dbReference type="SUPFAM" id="SSF52540">
    <property type="entry name" value="P-loop containing nucleoside triphosphate hydrolases"/>
    <property type="match status" value="2"/>
</dbReference>
<dbReference type="InterPro" id="IPR057342">
    <property type="entry name" value="DEXDc_RapA"/>
</dbReference>
<dbReference type="CDD" id="cd18011">
    <property type="entry name" value="DEXDc_RapA"/>
    <property type="match status" value="1"/>
</dbReference>
<sequence length="1067" mass="122643">MLIDNKKNGKVGDVLKQTIKSNSKLSIVSAYFTLYAFAALKKELTKIKELRLLLTSPIYQNNYMSNPLFGEREEIKFKNSLQQVPIARECASWIREKVLIKEVKTQGAIPFNLYYIDHGNDATAIQGSSHFSSVGLGYAHSDALAMNTLVKDTQTTRHFLSTFDEIWHNKDMVHDIKENILGSIKELYVDKSPQFLYFLTLYNIFKEFIGDLDEEKIIRTKTGFKDTLVWSKLYNFQKDGVLGAIDKLERHNGCIIADSVGLGKTFEALAVIKYYELRNDRVLVLCPKKLRENWTIYTVNDKRNVLSKDRFNYDVLNHTDLTRTKGMSGEINLATLNWENYDLIVIDESHNFRNSGTTNEKKKTLSRYARLLEDVLKKGVKTKVLMLSATPVNNKLNDLKNQVAFITEANDAAFKDVGIKSIEQTLKNSQNKFNNWLKLTENERTTAKLLESLNFDYFKLLDLVTIARSRRHIEKYYDTTDIGKFPHRNKPITLKPDIDTQNNFPPMLEINKTIRRLNLSAYSPLKYVYPHKQEEYSHKYDIELENGRVFKQTDRENSLIHLMRVNLLKRMESSINSFSLTLIRLIENNQRIIDMLNNHNSTTYEEKSIVEVDIESDEYASQLIGKKVKVLISDVDKIKWKQDLESDLEKLEELLSDSLQVDVQRDNKLRILKENITQKINNPLNDNNKKVIIFTAFADTAGYLYKNIASWAKKEFNLHSCLITGSGTNQTTLPTKEKDLNALLTNFSPISKSRDKTDPHAKEEIDILIATDCISEGQNLQDCDYLVNYDIHWNPVRIIQRFGRIDRLGSKNEVIQLVNFWANMELDEYINLEARVSGRMVLLDVSATGEENIIDTSDTSDINDLSYRAKQLKELQESVIDLEDVSGGISITDLTLNDFKMDLMGYLKTDEERLKRSPLGIHSVVLAQESLNKDVVKGTIFCLRLLKNEVYSQNYSLEPYYLVYVDEENEVKLGFTSAKAILDIYKNLCMGKDEAIADAVKLFEDETDDYSNMAHYTSGLKRAIESIIGKREESGMDSLFSRGGTNISSNSFNSMEDFELISYLVIK</sequence>
<evidence type="ECO:0000256" key="3">
    <source>
        <dbReference type="ARBA" id="ARBA00022806"/>
    </source>
</evidence>
<keyword evidence="1" id="KW-0547">Nucleotide-binding</keyword>
<dbReference type="KEGG" id="smas:HUE87_08940"/>
<dbReference type="SMART" id="SM00490">
    <property type="entry name" value="HELICc"/>
    <property type="match status" value="1"/>
</dbReference>
<dbReference type="SMART" id="SM00487">
    <property type="entry name" value="DEXDc"/>
    <property type="match status" value="1"/>
</dbReference>
<evidence type="ECO:0000259" key="5">
    <source>
        <dbReference type="PROSITE" id="PS51192"/>
    </source>
</evidence>
<evidence type="ECO:0000313" key="8">
    <source>
        <dbReference type="Proteomes" id="UP000593836"/>
    </source>
</evidence>
<dbReference type="PROSITE" id="PS51194">
    <property type="entry name" value="HELICASE_CTER"/>
    <property type="match status" value="1"/>
</dbReference>
<dbReference type="InterPro" id="IPR014001">
    <property type="entry name" value="Helicase_ATP-bd"/>
</dbReference>
<dbReference type="Gene3D" id="3.40.50.10810">
    <property type="entry name" value="Tandem AAA-ATPase domain"/>
    <property type="match status" value="1"/>
</dbReference>
<dbReference type="Gene3D" id="3.30.870.10">
    <property type="entry name" value="Endonuclease Chain A"/>
    <property type="match status" value="1"/>
</dbReference>
<dbReference type="EMBL" id="CP054493">
    <property type="protein sequence ID" value="QOY54012.1"/>
    <property type="molecule type" value="Genomic_DNA"/>
</dbReference>
<dbReference type="GO" id="GO:0006281">
    <property type="term" value="P:DNA repair"/>
    <property type="evidence" value="ECO:0007669"/>
    <property type="project" value="TreeGrafter"/>
</dbReference>
<keyword evidence="2" id="KW-0378">Hydrolase</keyword>
<accession>A0A7S7RP55</accession>
<dbReference type="AlphaFoldDB" id="A0A7S7RP55"/>
<dbReference type="GO" id="GO:0031297">
    <property type="term" value="P:replication fork processing"/>
    <property type="evidence" value="ECO:0007669"/>
    <property type="project" value="TreeGrafter"/>
</dbReference>
<dbReference type="GO" id="GO:0004386">
    <property type="term" value="F:helicase activity"/>
    <property type="evidence" value="ECO:0007669"/>
    <property type="project" value="UniProtKB-KW"/>
</dbReference>
<gene>
    <name evidence="7" type="ORF">HUE87_08940</name>
</gene>
<evidence type="ECO:0000256" key="2">
    <source>
        <dbReference type="ARBA" id="ARBA00022801"/>
    </source>
</evidence>
<dbReference type="InterPro" id="IPR000330">
    <property type="entry name" value="SNF2_N"/>
</dbReference>
<dbReference type="Proteomes" id="UP000593836">
    <property type="component" value="Chromosome"/>
</dbReference>